<protein>
    <recommendedName>
        <fullName evidence="4">4Fe-4S ferredoxin-type domain-containing protein</fullName>
    </recommendedName>
</protein>
<keyword evidence="1" id="KW-0732">Signal</keyword>
<dbReference type="Proteomes" id="UP000015105">
    <property type="component" value="Chromosome 1D"/>
</dbReference>
<reference evidence="2" key="5">
    <citation type="journal article" date="2021" name="G3 (Bethesda)">
        <title>Aegilops tauschii genome assembly Aet v5.0 features greater sequence contiguity and improved annotation.</title>
        <authorList>
            <person name="Wang L."/>
            <person name="Zhu T."/>
            <person name="Rodriguez J.C."/>
            <person name="Deal K.R."/>
            <person name="Dubcovsky J."/>
            <person name="McGuire P.E."/>
            <person name="Lux T."/>
            <person name="Spannagl M."/>
            <person name="Mayer K.F.X."/>
            <person name="Baldrich P."/>
            <person name="Meyers B.C."/>
            <person name="Huo N."/>
            <person name="Gu Y.Q."/>
            <person name="Zhou H."/>
            <person name="Devos K.M."/>
            <person name="Bennetzen J.L."/>
            <person name="Unver T."/>
            <person name="Budak H."/>
            <person name="Gulick P.J."/>
            <person name="Galiba G."/>
            <person name="Kalapos B."/>
            <person name="Nelson D.R."/>
            <person name="Li P."/>
            <person name="You F.M."/>
            <person name="Luo M.C."/>
            <person name="Dvorak J."/>
        </authorList>
    </citation>
    <scope>NUCLEOTIDE SEQUENCE [LARGE SCALE GENOMIC DNA]</scope>
    <source>
        <strain evidence="2">cv. AL8/78</strain>
    </source>
</reference>
<name>A0A452ZDA2_AEGTS</name>
<evidence type="ECO:0000313" key="3">
    <source>
        <dbReference type="Proteomes" id="UP000015105"/>
    </source>
</evidence>
<feature type="chain" id="PRO_5019578763" description="4Fe-4S ferredoxin-type domain-containing protein" evidence="1">
    <location>
        <begin position="19"/>
        <end position="90"/>
    </location>
</feature>
<dbReference type="EnsemblPlants" id="AET1Gv20722800.18">
    <property type="protein sequence ID" value="AET1Gv20722800.18"/>
    <property type="gene ID" value="AET1Gv20722800"/>
</dbReference>
<proteinExistence type="predicted"/>
<organism evidence="2 3">
    <name type="scientific">Aegilops tauschii subsp. strangulata</name>
    <name type="common">Goatgrass</name>
    <dbReference type="NCBI Taxonomy" id="200361"/>
    <lineage>
        <taxon>Eukaryota</taxon>
        <taxon>Viridiplantae</taxon>
        <taxon>Streptophyta</taxon>
        <taxon>Embryophyta</taxon>
        <taxon>Tracheophyta</taxon>
        <taxon>Spermatophyta</taxon>
        <taxon>Magnoliopsida</taxon>
        <taxon>Liliopsida</taxon>
        <taxon>Poales</taxon>
        <taxon>Poaceae</taxon>
        <taxon>BOP clade</taxon>
        <taxon>Pooideae</taxon>
        <taxon>Triticodae</taxon>
        <taxon>Triticeae</taxon>
        <taxon>Triticinae</taxon>
        <taxon>Aegilops</taxon>
    </lineage>
</organism>
<evidence type="ECO:0000256" key="1">
    <source>
        <dbReference type="SAM" id="SignalP"/>
    </source>
</evidence>
<keyword evidence="3" id="KW-1185">Reference proteome</keyword>
<reference evidence="3" key="2">
    <citation type="journal article" date="2017" name="Nat. Plants">
        <title>The Aegilops tauschii genome reveals multiple impacts of transposons.</title>
        <authorList>
            <person name="Zhao G."/>
            <person name="Zou C."/>
            <person name="Li K."/>
            <person name="Wang K."/>
            <person name="Li T."/>
            <person name="Gao L."/>
            <person name="Zhang X."/>
            <person name="Wang H."/>
            <person name="Yang Z."/>
            <person name="Liu X."/>
            <person name="Jiang W."/>
            <person name="Mao L."/>
            <person name="Kong X."/>
            <person name="Jiao Y."/>
            <person name="Jia J."/>
        </authorList>
    </citation>
    <scope>NUCLEOTIDE SEQUENCE [LARGE SCALE GENOMIC DNA]</scope>
    <source>
        <strain evidence="3">cv. AL8/78</strain>
    </source>
</reference>
<reference evidence="2" key="4">
    <citation type="submission" date="2019-03" db="UniProtKB">
        <authorList>
            <consortium name="EnsemblPlants"/>
        </authorList>
    </citation>
    <scope>IDENTIFICATION</scope>
</reference>
<dbReference type="AlphaFoldDB" id="A0A452ZDA2"/>
<reference evidence="2" key="3">
    <citation type="journal article" date="2017" name="Nature">
        <title>Genome sequence of the progenitor of the wheat D genome Aegilops tauschii.</title>
        <authorList>
            <person name="Luo M.C."/>
            <person name="Gu Y.Q."/>
            <person name="Puiu D."/>
            <person name="Wang H."/>
            <person name="Twardziok S.O."/>
            <person name="Deal K.R."/>
            <person name="Huo N."/>
            <person name="Zhu T."/>
            <person name="Wang L."/>
            <person name="Wang Y."/>
            <person name="McGuire P.E."/>
            <person name="Liu S."/>
            <person name="Long H."/>
            <person name="Ramasamy R.K."/>
            <person name="Rodriguez J.C."/>
            <person name="Van S.L."/>
            <person name="Yuan L."/>
            <person name="Wang Z."/>
            <person name="Xia Z."/>
            <person name="Xiao L."/>
            <person name="Anderson O.D."/>
            <person name="Ouyang S."/>
            <person name="Liang Y."/>
            <person name="Zimin A.V."/>
            <person name="Pertea G."/>
            <person name="Qi P."/>
            <person name="Bennetzen J.L."/>
            <person name="Dai X."/>
            <person name="Dawson M.W."/>
            <person name="Muller H.G."/>
            <person name="Kugler K."/>
            <person name="Rivarola-Duarte L."/>
            <person name="Spannagl M."/>
            <person name="Mayer K.F.X."/>
            <person name="Lu F.H."/>
            <person name="Bevan M.W."/>
            <person name="Leroy P."/>
            <person name="Li P."/>
            <person name="You F.M."/>
            <person name="Sun Q."/>
            <person name="Liu Z."/>
            <person name="Lyons E."/>
            <person name="Wicker T."/>
            <person name="Salzberg S.L."/>
            <person name="Devos K.M."/>
            <person name="Dvorak J."/>
        </authorList>
    </citation>
    <scope>NUCLEOTIDE SEQUENCE [LARGE SCALE GENOMIC DNA]</scope>
    <source>
        <strain evidence="2">cv. AL8/78</strain>
    </source>
</reference>
<accession>A0A452ZDA2</accession>
<sequence length="90" mass="10416">LSVITKKLVVLELGGVQCSCCSTTCCSYCSWHCPPRLHHNMLPVLCRDPLRGRQALRDDPREERVQGEAVLRTQHMFYVRLTCFVDRIRN</sequence>
<dbReference type="Gramene" id="AET1Gv20722800.18">
    <property type="protein sequence ID" value="AET1Gv20722800.18"/>
    <property type="gene ID" value="AET1Gv20722800"/>
</dbReference>
<reference evidence="3" key="1">
    <citation type="journal article" date="2014" name="Science">
        <title>Ancient hybridizations among the ancestral genomes of bread wheat.</title>
        <authorList>
            <consortium name="International Wheat Genome Sequencing Consortium,"/>
            <person name="Marcussen T."/>
            <person name="Sandve S.R."/>
            <person name="Heier L."/>
            <person name="Spannagl M."/>
            <person name="Pfeifer M."/>
            <person name="Jakobsen K.S."/>
            <person name="Wulff B.B."/>
            <person name="Steuernagel B."/>
            <person name="Mayer K.F."/>
            <person name="Olsen O.A."/>
        </authorList>
    </citation>
    <scope>NUCLEOTIDE SEQUENCE [LARGE SCALE GENOMIC DNA]</scope>
    <source>
        <strain evidence="3">cv. AL8/78</strain>
    </source>
</reference>
<feature type="signal peptide" evidence="1">
    <location>
        <begin position="1"/>
        <end position="18"/>
    </location>
</feature>
<evidence type="ECO:0008006" key="4">
    <source>
        <dbReference type="Google" id="ProtNLM"/>
    </source>
</evidence>
<evidence type="ECO:0000313" key="2">
    <source>
        <dbReference type="EnsemblPlants" id="AET1Gv20722800.18"/>
    </source>
</evidence>